<organism evidence="2 3">
    <name type="scientific">Chytriomyces confervae</name>
    <dbReference type="NCBI Taxonomy" id="246404"/>
    <lineage>
        <taxon>Eukaryota</taxon>
        <taxon>Fungi</taxon>
        <taxon>Fungi incertae sedis</taxon>
        <taxon>Chytridiomycota</taxon>
        <taxon>Chytridiomycota incertae sedis</taxon>
        <taxon>Chytridiomycetes</taxon>
        <taxon>Chytridiales</taxon>
        <taxon>Chytriomycetaceae</taxon>
        <taxon>Chytriomyces</taxon>
    </lineage>
</organism>
<dbReference type="Proteomes" id="UP000320333">
    <property type="component" value="Unassembled WGS sequence"/>
</dbReference>
<keyword evidence="1" id="KW-1133">Transmembrane helix</keyword>
<evidence type="ECO:0000313" key="2">
    <source>
        <dbReference type="EMBL" id="TPX65365.1"/>
    </source>
</evidence>
<evidence type="ECO:0000256" key="1">
    <source>
        <dbReference type="SAM" id="Phobius"/>
    </source>
</evidence>
<reference evidence="2 3" key="1">
    <citation type="journal article" date="2019" name="Sci. Rep.">
        <title>Comparative genomics of chytrid fungi reveal insights into the obligate biotrophic and pathogenic lifestyle of Synchytrium endobioticum.</title>
        <authorList>
            <person name="van de Vossenberg B.T.L.H."/>
            <person name="Warris S."/>
            <person name="Nguyen H.D.T."/>
            <person name="van Gent-Pelzer M.P.E."/>
            <person name="Joly D.L."/>
            <person name="van de Geest H.C."/>
            <person name="Bonants P.J.M."/>
            <person name="Smith D.S."/>
            <person name="Levesque C.A."/>
            <person name="van der Lee T.A.J."/>
        </authorList>
    </citation>
    <scope>NUCLEOTIDE SEQUENCE [LARGE SCALE GENOMIC DNA]</scope>
    <source>
        <strain evidence="2 3">CBS 675.73</strain>
    </source>
</reference>
<accession>A0A507EPY1</accession>
<name>A0A507EPY1_9FUNG</name>
<dbReference type="EMBL" id="QEAP01000492">
    <property type="protein sequence ID" value="TPX65365.1"/>
    <property type="molecule type" value="Genomic_DNA"/>
</dbReference>
<sequence>MTDVTTALNYSTFGSFLLAMAFENNIRGSLTAVEKLMQNGGAQSKTTAAMILFCNIVSMGTIATFACLRPFNPLNCVLLGELTNIFFHIYMVSFSAFLLFKTWIITSKNVWFLGVSIILLLLRTAFALFDLRVSYYQVVAGTTTCTLTSDTTSPIAYVSADIIADLICTVAACIMAYTHQTNLDLRNVFAVFATENVLRSGFMLADNLLNLYLYTVGSTNPAIYFCYGLQMYVTAQALNSEFNWVGARTRAVVDAMARMDESNKGRDAERMVTVGSESSYTMDGQMTSQNSGFRVMKIYNH</sequence>
<comment type="caution">
    <text evidence="2">The sequence shown here is derived from an EMBL/GenBank/DDBJ whole genome shotgun (WGS) entry which is preliminary data.</text>
</comment>
<proteinExistence type="predicted"/>
<keyword evidence="1" id="KW-0812">Transmembrane</keyword>
<feature type="transmembrane region" description="Helical" evidence="1">
    <location>
        <begin position="85"/>
        <end position="103"/>
    </location>
</feature>
<keyword evidence="3" id="KW-1185">Reference proteome</keyword>
<protein>
    <submittedName>
        <fullName evidence="2">Uncharacterized protein</fullName>
    </submittedName>
</protein>
<dbReference type="OrthoDB" id="2114138at2759"/>
<feature type="transmembrane region" description="Helical" evidence="1">
    <location>
        <begin position="47"/>
        <end position="65"/>
    </location>
</feature>
<feature type="transmembrane region" description="Helical" evidence="1">
    <location>
        <begin position="110"/>
        <end position="129"/>
    </location>
</feature>
<gene>
    <name evidence="2" type="ORF">CcCBS67573_g08135</name>
</gene>
<keyword evidence="1" id="KW-0472">Membrane</keyword>
<evidence type="ECO:0000313" key="3">
    <source>
        <dbReference type="Proteomes" id="UP000320333"/>
    </source>
</evidence>
<dbReference type="AlphaFoldDB" id="A0A507EPY1"/>
<feature type="transmembrane region" description="Helical" evidence="1">
    <location>
        <begin position="6"/>
        <end position="26"/>
    </location>
</feature>
<feature type="transmembrane region" description="Helical" evidence="1">
    <location>
        <begin position="155"/>
        <end position="177"/>
    </location>
</feature>